<organism evidence="2 3">
    <name type="scientific">Rhodocollybia butyracea</name>
    <dbReference type="NCBI Taxonomy" id="206335"/>
    <lineage>
        <taxon>Eukaryota</taxon>
        <taxon>Fungi</taxon>
        <taxon>Dikarya</taxon>
        <taxon>Basidiomycota</taxon>
        <taxon>Agaricomycotina</taxon>
        <taxon>Agaricomycetes</taxon>
        <taxon>Agaricomycetidae</taxon>
        <taxon>Agaricales</taxon>
        <taxon>Marasmiineae</taxon>
        <taxon>Omphalotaceae</taxon>
        <taxon>Rhodocollybia</taxon>
    </lineage>
</organism>
<protein>
    <submittedName>
        <fullName evidence="2">FAD fmn-containing isoamyl alcohol oxidase</fullName>
    </submittedName>
</protein>
<evidence type="ECO:0000259" key="1">
    <source>
        <dbReference type="Pfam" id="PF08031"/>
    </source>
</evidence>
<dbReference type="OrthoDB" id="9983560at2759"/>
<dbReference type="Gene3D" id="3.30.465.10">
    <property type="match status" value="1"/>
</dbReference>
<accession>A0A9P5PIB9</accession>
<proteinExistence type="predicted"/>
<feature type="non-terminal residue" evidence="2">
    <location>
        <position position="1"/>
    </location>
</feature>
<dbReference type="GO" id="GO:0016491">
    <property type="term" value="F:oxidoreductase activity"/>
    <property type="evidence" value="ECO:0007669"/>
    <property type="project" value="InterPro"/>
</dbReference>
<dbReference type="EMBL" id="JADNRY010000167">
    <property type="protein sequence ID" value="KAF9062600.1"/>
    <property type="molecule type" value="Genomic_DNA"/>
</dbReference>
<sequence length="75" mass="8457">LMPQIEAVTPGSGSYANEGDFRQLHFQEAFWGSNYETLLGIKRKWDPENFFYVTKGVGSEAWSIAHDGRMCAAEL</sequence>
<comment type="caution">
    <text evidence="2">The sequence shown here is derived from an EMBL/GenBank/DDBJ whole genome shotgun (WGS) entry which is preliminary data.</text>
</comment>
<dbReference type="InterPro" id="IPR016169">
    <property type="entry name" value="FAD-bd_PCMH_sub2"/>
</dbReference>
<name>A0A9P5PIB9_9AGAR</name>
<evidence type="ECO:0000313" key="3">
    <source>
        <dbReference type="Proteomes" id="UP000772434"/>
    </source>
</evidence>
<keyword evidence="3" id="KW-1185">Reference proteome</keyword>
<dbReference type="Proteomes" id="UP000772434">
    <property type="component" value="Unassembled WGS sequence"/>
</dbReference>
<feature type="domain" description="Berberine/berberine-like" evidence="1">
    <location>
        <begin position="14"/>
        <end position="57"/>
    </location>
</feature>
<reference evidence="2" key="1">
    <citation type="submission" date="2020-11" db="EMBL/GenBank/DDBJ databases">
        <authorList>
            <consortium name="DOE Joint Genome Institute"/>
            <person name="Ahrendt S."/>
            <person name="Riley R."/>
            <person name="Andreopoulos W."/>
            <person name="Labutti K."/>
            <person name="Pangilinan J."/>
            <person name="Ruiz-Duenas F.J."/>
            <person name="Barrasa J.M."/>
            <person name="Sanchez-Garcia M."/>
            <person name="Camarero S."/>
            <person name="Miyauchi S."/>
            <person name="Serrano A."/>
            <person name="Linde D."/>
            <person name="Babiker R."/>
            <person name="Drula E."/>
            <person name="Ayuso-Fernandez I."/>
            <person name="Pacheco R."/>
            <person name="Padilla G."/>
            <person name="Ferreira P."/>
            <person name="Barriuso J."/>
            <person name="Kellner H."/>
            <person name="Castanera R."/>
            <person name="Alfaro M."/>
            <person name="Ramirez L."/>
            <person name="Pisabarro A.G."/>
            <person name="Kuo A."/>
            <person name="Tritt A."/>
            <person name="Lipzen A."/>
            <person name="He G."/>
            <person name="Yan M."/>
            <person name="Ng V."/>
            <person name="Cullen D."/>
            <person name="Martin F."/>
            <person name="Rosso M.-N."/>
            <person name="Henrissat B."/>
            <person name="Hibbett D."/>
            <person name="Martinez A.T."/>
            <person name="Grigoriev I.V."/>
        </authorList>
    </citation>
    <scope>NUCLEOTIDE SEQUENCE</scope>
    <source>
        <strain evidence="2">AH 40177</strain>
    </source>
</reference>
<dbReference type="GO" id="GO:0050660">
    <property type="term" value="F:flavin adenine dinucleotide binding"/>
    <property type="evidence" value="ECO:0007669"/>
    <property type="project" value="InterPro"/>
</dbReference>
<gene>
    <name evidence="2" type="ORF">BDP27DRAFT_1336387</name>
</gene>
<dbReference type="Pfam" id="PF08031">
    <property type="entry name" value="BBE"/>
    <property type="match status" value="1"/>
</dbReference>
<evidence type="ECO:0000313" key="2">
    <source>
        <dbReference type="EMBL" id="KAF9062600.1"/>
    </source>
</evidence>
<dbReference type="AlphaFoldDB" id="A0A9P5PIB9"/>
<dbReference type="InterPro" id="IPR012951">
    <property type="entry name" value="BBE"/>
</dbReference>